<dbReference type="Gene3D" id="1.20.1250.20">
    <property type="entry name" value="MFS general substrate transporter like domains"/>
    <property type="match status" value="2"/>
</dbReference>
<feature type="transmembrane region" description="Helical" evidence="8">
    <location>
        <begin position="136"/>
        <end position="154"/>
    </location>
</feature>
<dbReference type="GO" id="GO:0015528">
    <property type="term" value="F:lactose:proton symporter activity"/>
    <property type="evidence" value="ECO:0007669"/>
    <property type="project" value="TreeGrafter"/>
</dbReference>
<keyword evidence="11" id="KW-1185">Reference proteome</keyword>
<dbReference type="PANTHER" id="PTHR23522">
    <property type="entry name" value="BLL5896 PROTEIN"/>
    <property type="match status" value="1"/>
</dbReference>
<dbReference type="PIRSF" id="PIRSF004925">
    <property type="entry name" value="HcaT"/>
    <property type="match status" value="1"/>
</dbReference>
<evidence type="ECO:0000256" key="6">
    <source>
        <dbReference type="ARBA" id="ARBA00022989"/>
    </source>
</evidence>
<dbReference type="GO" id="GO:0005886">
    <property type="term" value="C:plasma membrane"/>
    <property type="evidence" value="ECO:0007669"/>
    <property type="project" value="UniProtKB-SubCell"/>
</dbReference>
<dbReference type="PANTHER" id="PTHR23522:SF10">
    <property type="entry name" value="3-PHENYLPROPIONIC ACID TRANSPORTER-RELATED"/>
    <property type="match status" value="1"/>
</dbReference>
<feature type="transmembrane region" description="Helical" evidence="8">
    <location>
        <begin position="12"/>
        <end position="33"/>
    </location>
</feature>
<keyword evidence="4" id="KW-0997">Cell inner membrane</keyword>
<evidence type="ECO:0000259" key="9">
    <source>
        <dbReference type="Pfam" id="PF12832"/>
    </source>
</evidence>
<comment type="caution">
    <text evidence="10">The sequence shown here is derived from an EMBL/GenBank/DDBJ whole genome shotgun (WGS) entry which is preliminary data.</text>
</comment>
<feature type="transmembrane region" description="Helical" evidence="8">
    <location>
        <begin position="206"/>
        <end position="231"/>
    </location>
</feature>
<feature type="transmembrane region" description="Helical" evidence="8">
    <location>
        <begin position="350"/>
        <end position="372"/>
    </location>
</feature>
<feature type="transmembrane region" description="Helical" evidence="8">
    <location>
        <begin position="73"/>
        <end position="90"/>
    </location>
</feature>
<dbReference type="SUPFAM" id="SSF103473">
    <property type="entry name" value="MFS general substrate transporter"/>
    <property type="match status" value="1"/>
</dbReference>
<dbReference type="GO" id="GO:0030395">
    <property type="term" value="F:lactose binding"/>
    <property type="evidence" value="ECO:0007669"/>
    <property type="project" value="TreeGrafter"/>
</dbReference>
<keyword evidence="3" id="KW-1003">Cell membrane</keyword>
<evidence type="ECO:0000256" key="2">
    <source>
        <dbReference type="ARBA" id="ARBA00022448"/>
    </source>
</evidence>
<reference evidence="10 11" key="1">
    <citation type="submission" date="2016-03" db="EMBL/GenBank/DDBJ databases">
        <title>Photobacterium proteolyticum sp. nov. a protease producing bacterium isolated from ocean sediments of Laizhou Bay.</title>
        <authorList>
            <person name="Li Y."/>
        </authorList>
    </citation>
    <scope>NUCLEOTIDE SEQUENCE [LARGE SCALE GENOMIC DNA]</scope>
    <source>
        <strain evidence="10 11">R-40508</strain>
    </source>
</reference>
<protein>
    <submittedName>
        <fullName evidence="10">3-phenylpropionic acid transporter</fullName>
    </submittedName>
</protein>
<name>A0A178KJ15_9GAMM</name>
<feature type="transmembrane region" description="Helical" evidence="8">
    <location>
        <begin position="292"/>
        <end position="314"/>
    </location>
</feature>
<feature type="domain" description="Major facilitator superfamily associated" evidence="9">
    <location>
        <begin position="11"/>
        <end position="362"/>
    </location>
</feature>
<dbReference type="NCBIfam" id="NF008346">
    <property type="entry name" value="PRK11128.1"/>
    <property type="match status" value="1"/>
</dbReference>
<comment type="subcellular location">
    <subcellularLocation>
        <location evidence="1">Cell inner membrane</location>
        <topology evidence="1">Multi-pass membrane protein</topology>
    </subcellularLocation>
</comment>
<feature type="transmembrane region" description="Helical" evidence="8">
    <location>
        <begin position="326"/>
        <end position="344"/>
    </location>
</feature>
<keyword evidence="2" id="KW-0813">Transport</keyword>
<feature type="transmembrane region" description="Helical" evidence="8">
    <location>
        <begin position="243"/>
        <end position="259"/>
    </location>
</feature>
<feature type="transmembrane region" description="Helical" evidence="8">
    <location>
        <begin position="266"/>
        <end position="286"/>
    </location>
</feature>
<dbReference type="InterPro" id="IPR036259">
    <property type="entry name" value="MFS_trans_sf"/>
</dbReference>
<dbReference type="NCBIfam" id="NF037955">
    <property type="entry name" value="mfs"/>
    <property type="match status" value="1"/>
</dbReference>
<evidence type="ECO:0000256" key="5">
    <source>
        <dbReference type="ARBA" id="ARBA00022692"/>
    </source>
</evidence>
<feature type="transmembrane region" description="Helical" evidence="8">
    <location>
        <begin position="160"/>
        <end position="177"/>
    </location>
</feature>
<keyword evidence="7 8" id="KW-0472">Membrane</keyword>
<sequence length="387" mass="42101">MFRSSPYGWTSQYLFGFFFSYGVYLPFWGLWFAHLGVSASNIGLLIGLGLAVRCFANLVLTPRIHKVEHLLPALRWLTLAALVSCIIYIFCGGSLWALTAVTVLFNLAAGPVIPISDALANHYANDGHLDYGRTRLWGSIAFIGGSTLVGVFAAKYGADVIPWVAIAGLALALLFSVRKPTIEPQAHEASAQARPKLGEILRDSMVVRLLVITALLQGSHAAYYSFSAIYWNDIGYSEDVIGYLWSFSVVAEIAVFAMSKRLFVNWSVAGMFRLAAVGVLVRWGLTASMTELPFLVMAQALHGVTFAAAHLAAIRYIQQSPSNQMVALQALYNALPLGAFMALMTAVSGWLYGVVGSSLFWIMAAMAVPVLFMQIEKKTSAQVVNQP</sequence>
<keyword evidence="6 8" id="KW-1133">Transmembrane helix</keyword>
<keyword evidence="5 8" id="KW-0812">Transmembrane</keyword>
<dbReference type="STRING" id="858640.A3K86_09610"/>
<evidence type="ECO:0000313" key="10">
    <source>
        <dbReference type="EMBL" id="OAN16694.1"/>
    </source>
</evidence>
<evidence type="ECO:0000256" key="1">
    <source>
        <dbReference type="ARBA" id="ARBA00004429"/>
    </source>
</evidence>
<dbReference type="Pfam" id="PF12832">
    <property type="entry name" value="MFS_1_like"/>
    <property type="match status" value="1"/>
</dbReference>
<dbReference type="InterPro" id="IPR024989">
    <property type="entry name" value="MFS_assoc_dom"/>
</dbReference>
<evidence type="ECO:0000256" key="7">
    <source>
        <dbReference type="ARBA" id="ARBA00023136"/>
    </source>
</evidence>
<dbReference type="Proteomes" id="UP000078503">
    <property type="component" value="Unassembled WGS sequence"/>
</dbReference>
<dbReference type="InterPro" id="IPR026032">
    <property type="entry name" value="HcaT-like"/>
</dbReference>
<feature type="transmembrane region" description="Helical" evidence="8">
    <location>
        <begin position="39"/>
        <end position="61"/>
    </location>
</feature>
<dbReference type="OrthoDB" id="9150135at2"/>
<accession>A0A178KJ15</accession>
<evidence type="ECO:0000256" key="4">
    <source>
        <dbReference type="ARBA" id="ARBA00022519"/>
    </source>
</evidence>
<evidence type="ECO:0000313" key="11">
    <source>
        <dbReference type="Proteomes" id="UP000078503"/>
    </source>
</evidence>
<dbReference type="EMBL" id="LVHF01000017">
    <property type="protein sequence ID" value="OAN16694.1"/>
    <property type="molecule type" value="Genomic_DNA"/>
</dbReference>
<feature type="transmembrane region" description="Helical" evidence="8">
    <location>
        <begin position="96"/>
        <end position="115"/>
    </location>
</feature>
<dbReference type="RefSeq" id="WP_068330688.1">
    <property type="nucleotide sequence ID" value="NZ_LVHF01000017.1"/>
</dbReference>
<organism evidence="10 11">
    <name type="scientific">Photobacterium jeanii</name>
    <dbReference type="NCBI Taxonomy" id="858640"/>
    <lineage>
        <taxon>Bacteria</taxon>
        <taxon>Pseudomonadati</taxon>
        <taxon>Pseudomonadota</taxon>
        <taxon>Gammaproteobacteria</taxon>
        <taxon>Vibrionales</taxon>
        <taxon>Vibrionaceae</taxon>
        <taxon>Photobacterium</taxon>
    </lineage>
</organism>
<proteinExistence type="predicted"/>
<evidence type="ECO:0000256" key="8">
    <source>
        <dbReference type="SAM" id="Phobius"/>
    </source>
</evidence>
<dbReference type="AlphaFoldDB" id="A0A178KJ15"/>
<gene>
    <name evidence="10" type="ORF">A3K86_09610</name>
</gene>
<evidence type="ECO:0000256" key="3">
    <source>
        <dbReference type="ARBA" id="ARBA00022475"/>
    </source>
</evidence>